<dbReference type="CDD" id="cd05470">
    <property type="entry name" value="pepsin_retropepsin_like"/>
    <property type="match status" value="1"/>
</dbReference>
<dbReference type="PANTHER" id="PTHR13683:SF679">
    <property type="entry name" value="ASPARTYL PROTEASE FAMILY PROTEIN 2"/>
    <property type="match status" value="1"/>
</dbReference>
<dbReference type="PROSITE" id="PS51767">
    <property type="entry name" value="PEPTIDASE_A1"/>
    <property type="match status" value="1"/>
</dbReference>
<dbReference type="InterPro" id="IPR033121">
    <property type="entry name" value="PEPTIDASE_A1"/>
</dbReference>
<dbReference type="Pfam" id="PF14543">
    <property type="entry name" value="TAXi_N"/>
    <property type="match status" value="1"/>
</dbReference>
<reference evidence="4" key="1">
    <citation type="submission" date="2019-12" db="EMBL/GenBank/DDBJ databases">
        <authorList>
            <person name="Scholes J."/>
        </authorList>
    </citation>
    <scope>NUCLEOTIDE SEQUENCE</scope>
</reference>
<dbReference type="InterPro" id="IPR021109">
    <property type="entry name" value="Peptidase_aspartic_dom_sf"/>
</dbReference>
<dbReference type="EMBL" id="CACSLK010027832">
    <property type="protein sequence ID" value="CAA0831376.1"/>
    <property type="molecule type" value="Genomic_DNA"/>
</dbReference>
<gene>
    <name evidence="4" type="ORF">SHERM_26725</name>
</gene>
<feature type="signal peptide" evidence="2">
    <location>
        <begin position="1"/>
        <end position="27"/>
    </location>
</feature>
<dbReference type="InterPro" id="IPR001969">
    <property type="entry name" value="Aspartic_peptidase_AS"/>
</dbReference>
<protein>
    <submittedName>
        <fullName evidence="4">Eukaryotic aspartyl protease family protein</fullName>
    </submittedName>
</protein>
<dbReference type="PANTHER" id="PTHR13683">
    <property type="entry name" value="ASPARTYL PROTEASES"/>
    <property type="match status" value="1"/>
</dbReference>
<evidence type="ECO:0000259" key="3">
    <source>
        <dbReference type="PROSITE" id="PS51767"/>
    </source>
</evidence>
<feature type="chain" id="PRO_5040226484" evidence="2">
    <location>
        <begin position="28"/>
        <end position="216"/>
    </location>
</feature>
<accession>A0A9N7NLL4</accession>
<comment type="similarity">
    <text evidence="1">Belongs to the peptidase A1 family.</text>
</comment>
<proteinExistence type="inferred from homology"/>
<sequence>METKKLPMIPVWLSFFFFFFFFHSFSSEPLQHQAFFPTSLPDVTQELETLSWDMPQQFSDSEFKMTYSSTVVLHNVDHLFPDSSSTPESLFLNRLQRDAIRVTVIAARTENFSSPITSGFPQGIGGYFTLIGVGTPAESFYMILDTGSDLTWLKCLHCESCHQQLDRIFNPTQSSSFALGTATTTSAIFWAHWEALVVSHLISTVLRGPVWRRLFH</sequence>
<keyword evidence="5" id="KW-1185">Reference proteome</keyword>
<dbReference type="GO" id="GO:0004190">
    <property type="term" value="F:aspartic-type endopeptidase activity"/>
    <property type="evidence" value="ECO:0007669"/>
    <property type="project" value="InterPro"/>
</dbReference>
<dbReference type="PROSITE" id="PS00141">
    <property type="entry name" value="ASP_PROTEASE"/>
    <property type="match status" value="1"/>
</dbReference>
<evidence type="ECO:0000256" key="2">
    <source>
        <dbReference type="SAM" id="SignalP"/>
    </source>
</evidence>
<name>A0A9N7NLL4_STRHE</name>
<comment type="caution">
    <text evidence="4">The sequence shown here is derived from an EMBL/GenBank/DDBJ whole genome shotgun (WGS) entry which is preliminary data.</text>
</comment>
<dbReference type="SUPFAM" id="SSF50630">
    <property type="entry name" value="Acid proteases"/>
    <property type="match status" value="1"/>
</dbReference>
<dbReference type="Gene3D" id="2.40.70.10">
    <property type="entry name" value="Acid Proteases"/>
    <property type="match status" value="1"/>
</dbReference>
<dbReference type="OrthoDB" id="2747330at2759"/>
<evidence type="ECO:0000313" key="5">
    <source>
        <dbReference type="Proteomes" id="UP001153555"/>
    </source>
</evidence>
<organism evidence="4 5">
    <name type="scientific">Striga hermonthica</name>
    <name type="common">Purple witchweed</name>
    <name type="synonym">Buchnera hermonthica</name>
    <dbReference type="NCBI Taxonomy" id="68872"/>
    <lineage>
        <taxon>Eukaryota</taxon>
        <taxon>Viridiplantae</taxon>
        <taxon>Streptophyta</taxon>
        <taxon>Embryophyta</taxon>
        <taxon>Tracheophyta</taxon>
        <taxon>Spermatophyta</taxon>
        <taxon>Magnoliopsida</taxon>
        <taxon>eudicotyledons</taxon>
        <taxon>Gunneridae</taxon>
        <taxon>Pentapetalae</taxon>
        <taxon>asterids</taxon>
        <taxon>lamiids</taxon>
        <taxon>Lamiales</taxon>
        <taxon>Orobanchaceae</taxon>
        <taxon>Buchnereae</taxon>
        <taxon>Striga</taxon>
    </lineage>
</organism>
<dbReference type="GO" id="GO:0006508">
    <property type="term" value="P:proteolysis"/>
    <property type="evidence" value="ECO:0007669"/>
    <property type="project" value="UniProtKB-KW"/>
</dbReference>
<evidence type="ECO:0000313" key="4">
    <source>
        <dbReference type="EMBL" id="CAA0831376.1"/>
    </source>
</evidence>
<dbReference type="InterPro" id="IPR032861">
    <property type="entry name" value="TAXi_N"/>
</dbReference>
<evidence type="ECO:0000256" key="1">
    <source>
        <dbReference type="ARBA" id="ARBA00007447"/>
    </source>
</evidence>
<feature type="domain" description="Peptidase A1" evidence="3">
    <location>
        <begin position="127"/>
        <end position="216"/>
    </location>
</feature>
<dbReference type="AlphaFoldDB" id="A0A9N7NLL4"/>
<keyword evidence="4" id="KW-0378">Hydrolase</keyword>
<keyword evidence="4" id="KW-0645">Protease</keyword>
<dbReference type="Proteomes" id="UP001153555">
    <property type="component" value="Unassembled WGS sequence"/>
</dbReference>
<dbReference type="InterPro" id="IPR001461">
    <property type="entry name" value="Aspartic_peptidase_A1"/>
</dbReference>
<keyword evidence="2" id="KW-0732">Signal</keyword>